<dbReference type="Proteomes" id="UP000070319">
    <property type="component" value="Unassembled WGS sequence"/>
</dbReference>
<reference evidence="1 2" key="1">
    <citation type="submission" date="2016-02" db="EMBL/GenBank/DDBJ databases">
        <authorList>
            <person name="Wen L."/>
            <person name="He K."/>
            <person name="Yang H."/>
        </authorList>
    </citation>
    <scope>NUCLEOTIDE SEQUENCE [LARGE SCALE GENOMIC DNA]</scope>
    <source>
        <strain evidence="1 2">KLE1704</strain>
    </source>
</reference>
<name>A0A139KN86_9BACE</name>
<sequence>MGKVKEPASTYYSRPMLNALRNHIKDRIEQMDDAVLLSKISSMLDKDEESFEERYQRAKEFAYTHLDREFAEELEKENFLIGKPIPCQYTDEEFEKESKLSEASGIATDEEVKAAFNLWLNLK</sequence>
<gene>
    <name evidence="1" type="ORF">HMPREF2531_05397</name>
</gene>
<accession>A0A139KN86</accession>
<dbReference type="PATRIC" id="fig|329854.7.peg.5471"/>
<dbReference type="EMBL" id="LTDF01000178">
    <property type="protein sequence ID" value="KXT40620.1"/>
    <property type="molecule type" value="Genomic_DNA"/>
</dbReference>
<proteinExistence type="predicted"/>
<comment type="caution">
    <text evidence="1">The sequence shown here is derived from an EMBL/GenBank/DDBJ whole genome shotgun (WGS) entry which is preliminary data.</text>
</comment>
<evidence type="ECO:0000313" key="2">
    <source>
        <dbReference type="Proteomes" id="UP000070319"/>
    </source>
</evidence>
<organism evidence="1">
    <name type="scientific">Bacteroides intestinalis</name>
    <dbReference type="NCBI Taxonomy" id="329854"/>
    <lineage>
        <taxon>Bacteria</taxon>
        <taxon>Pseudomonadati</taxon>
        <taxon>Bacteroidota</taxon>
        <taxon>Bacteroidia</taxon>
        <taxon>Bacteroidales</taxon>
        <taxon>Bacteroidaceae</taxon>
        <taxon>Bacteroides</taxon>
    </lineage>
</organism>
<dbReference type="RefSeq" id="WP_007214102.1">
    <property type="nucleotide sequence ID" value="NZ_JAQEXF010000011.1"/>
</dbReference>
<dbReference type="AlphaFoldDB" id="A0A139KN86"/>
<evidence type="ECO:0000313" key="1">
    <source>
        <dbReference type="EMBL" id="KXT40620.1"/>
    </source>
</evidence>
<protein>
    <submittedName>
        <fullName evidence="1">Uncharacterized protein</fullName>
    </submittedName>
</protein>